<proteinExistence type="inferred from homology"/>
<reference evidence="9" key="1">
    <citation type="journal article" date="2003" name="Mol. Microbiol.">
        <title>Acidobacteria form a coherent but highly diverse group within the bacterial domain: evidence from environmental genomics.</title>
        <authorList>
            <person name="Quaiser A."/>
            <person name="Ochsenreiter T."/>
            <person name="Lanz C."/>
            <person name="Schuster S.C."/>
            <person name="Treusch A.H."/>
            <person name="Eck J."/>
            <person name="Schleper C."/>
        </authorList>
    </citation>
    <scope>NUCLEOTIDE SEQUENCE</scope>
</reference>
<dbReference type="PANTHER" id="PTHR10229:SF0">
    <property type="entry name" value="GTP-BINDING PROTEIN 6-RELATED"/>
    <property type="match status" value="1"/>
</dbReference>
<dbReference type="Gene3D" id="6.10.250.2860">
    <property type="match status" value="1"/>
</dbReference>
<dbReference type="Gene3D" id="3.40.50.11060">
    <property type="entry name" value="GTPase HflX, N-terminal domain"/>
    <property type="match status" value="1"/>
</dbReference>
<dbReference type="GO" id="GO:0046872">
    <property type="term" value="F:metal ion binding"/>
    <property type="evidence" value="ECO:0007669"/>
    <property type="project" value="UniProtKB-KW"/>
</dbReference>
<dbReference type="FunFam" id="3.40.50.11060:FF:000001">
    <property type="entry name" value="GTPase HflX"/>
    <property type="match status" value="1"/>
</dbReference>
<dbReference type="PROSITE" id="PS51705">
    <property type="entry name" value="G_HFLX"/>
    <property type="match status" value="1"/>
</dbReference>
<keyword evidence="1 6" id="KW-0963">Cytoplasm</keyword>
<dbReference type="GO" id="GO:0003924">
    <property type="term" value="F:GTPase activity"/>
    <property type="evidence" value="ECO:0007669"/>
    <property type="project" value="UniProtKB-UniRule"/>
</dbReference>
<keyword evidence="2" id="KW-0479">Metal-binding</keyword>
<dbReference type="Pfam" id="PF13167">
    <property type="entry name" value="GTP-bdg_N"/>
    <property type="match status" value="1"/>
</dbReference>
<sequence length="512" mass="57445">MMVGDNRSIELPDFKRVRVAVDRFRGLRCVHTHLRGEGLTQDDLTDLALLRLDLMAAIDVDPDDGLPGLVNIAHLLPITVSEAQETNNRKPYALLPPKVVSQLDVDFPSLINSLEEEMARNRRTARHDRHKDRTILVGVTTGLLSEAEESMDELEELATSAGIVVQDKVIQRRQAIDSRTVLGRGKLEDLLIRSLQLGADMLVFDRELTPAQVRSLSEATDLKIIDRSQLILDIFAQRAQSSEGKIQVELAQLKYLLPRLISGQDSAFSRLAGGIGGRGPGETKLEMDRRRVRDRINRLEKEIESQRLRRQERRKVRTRNELPIISIVGYTNAGKSTLLNALTNSEVQAEQRMFATLDPTSRRLRLPREQEVIINDTVGFIRDLPPGLLSAFRATLEEIGDSTLLIHLVDASNSRWQQQVHSVEKILEQLHFSSVPAIIVLNKMDIVDRESLAAISRQLSEAGNREVVAIAATQPATLRPLIELIGTTLSRDLNVSSDERQSHSRHRVSRIA</sequence>
<dbReference type="Gene3D" id="3.40.50.300">
    <property type="entry name" value="P-loop containing nucleotide triphosphate hydrolases"/>
    <property type="match status" value="1"/>
</dbReference>
<dbReference type="CDD" id="cd01878">
    <property type="entry name" value="HflX"/>
    <property type="match status" value="1"/>
</dbReference>
<dbReference type="NCBIfam" id="TIGR03156">
    <property type="entry name" value="GTP_HflX"/>
    <property type="match status" value="1"/>
</dbReference>
<dbReference type="InterPro" id="IPR030394">
    <property type="entry name" value="G_HFLX_dom"/>
</dbReference>
<evidence type="ECO:0000256" key="7">
    <source>
        <dbReference type="SAM" id="Coils"/>
    </source>
</evidence>
<keyword evidence="3 6" id="KW-0547">Nucleotide-binding</keyword>
<feature type="coiled-coil region" evidence="7">
    <location>
        <begin position="282"/>
        <end position="321"/>
    </location>
</feature>
<evidence type="ECO:0000256" key="3">
    <source>
        <dbReference type="ARBA" id="ARBA00022741"/>
    </source>
</evidence>
<dbReference type="InterPro" id="IPR042108">
    <property type="entry name" value="GTPase_HflX_N_sf"/>
</dbReference>
<dbReference type="Pfam" id="PF01926">
    <property type="entry name" value="MMR_HSR1"/>
    <property type="match status" value="1"/>
</dbReference>
<gene>
    <name evidence="6" type="primary">hflX</name>
</gene>
<comment type="subcellular location">
    <subcellularLocation>
        <location evidence="6">Cytoplasm</location>
    </subcellularLocation>
    <text evidence="6">May associate with membranes.</text>
</comment>
<keyword evidence="7" id="KW-0175">Coiled coil</keyword>
<evidence type="ECO:0000256" key="4">
    <source>
        <dbReference type="ARBA" id="ARBA00022842"/>
    </source>
</evidence>
<accession>Q7X2Z1</accession>
<dbReference type="InterPro" id="IPR016496">
    <property type="entry name" value="GTPase_HflX"/>
</dbReference>
<dbReference type="InterPro" id="IPR027417">
    <property type="entry name" value="P-loop_NTPase"/>
</dbReference>
<protein>
    <recommendedName>
        <fullName evidence="6">GTPase HflX</fullName>
    </recommendedName>
    <alternativeName>
        <fullName evidence="6">GTP-binding protein HflX</fullName>
    </alternativeName>
</protein>
<dbReference type="InterPro" id="IPR032305">
    <property type="entry name" value="GTP-bd_M"/>
</dbReference>
<evidence type="ECO:0000256" key="6">
    <source>
        <dbReference type="HAMAP-Rule" id="MF_00900"/>
    </source>
</evidence>
<dbReference type="GO" id="GO:0043022">
    <property type="term" value="F:ribosome binding"/>
    <property type="evidence" value="ECO:0007669"/>
    <property type="project" value="TreeGrafter"/>
</dbReference>
<comment type="similarity">
    <text evidence="6">Belongs to the TRAFAC class OBG-HflX-like GTPase superfamily. HflX GTPase family.</text>
</comment>
<feature type="domain" description="Hflx-type G" evidence="8">
    <location>
        <begin position="323"/>
        <end position="493"/>
    </location>
</feature>
<evidence type="ECO:0000256" key="5">
    <source>
        <dbReference type="ARBA" id="ARBA00023134"/>
    </source>
</evidence>
<keyword evidence="5 6" id="KW-0342">GTP-binding</keyword>
<dbReference type="SUPFAM" id="SSF52540">
    <property type="entry name" value="P-loop containing nucleoside triphosphate hydrolases"/>
    <property type="match status" value="1"/>
</dbReference>
<evidence type="ECO:0000259" key="8">
    <source>
        <dbReference type="PROSITE" id="PS51705"/>
    </source>
</evidence>
<evidence type="ECO:0000313" key="9">
    <source>
        <dbReference type="EMBL" id="AAP58573.1"/>
    </source>
</evidence>
<dbReference type="InterPro" id="IPR025121">
    <property type="entry name" value="GTPase_HflX_N"/>
</dbReference>
<dbReference type="Pfam" id="PF16360">
    <property type="entry name" value="GTP-bdg_M"/>
    <property type="match status" value="1"/>
</dbReference>
<dbReference type="PRINTS" id="PR00326">
    <property type="entry name" value="GTP1OBG"/>
</dbReference>
<organism evidence="9">
    <name type="scientific">uncultured Acidobacteriota bacterium</name>
    <dbReference type="NCBI Taxonomy" id="171953"/>
    <lineage>
        <taxon>Bacteria</taxon>
        <taxon>Pseudomonadati</taxon>
        <taxon>Acidobacteriota</taxon>
        <taxon>environmental samples</taxon>
    </lineage>
</organism>
<comment type="function">
    <text evidence="6">GTPase that associates with the 50S ribosomal subunit and may have a role during protein synthesis or ribosome biogenesis.</text>
</comment>
<keyword evidence="4" id="KW-0460">Magnesium</keyword>
<comment type="subunit">
    <text evidence="6">Monomer. Associates with the 50S ribosomal subunit.</text>
</comment>
<dbReference type="InterPro" id="IPR006073">
    <property type="entry name" value="GTP-bd"/>
</dbReference>
<dbReference type="HAMAP" id="MF_00900">
    <property type="entry name" value="GTPase_HflX"/>
    <property type="match status" value="1"/>
</dbReference>
<name>Q7X2Z1_9BACT</name>
<dbReference type="EMBL" id="AY281355">
    <property type="protein sequence ID" value="AAP58573.1"/>
    <property type="molecule type" value="Genomic_DNA"/>
</dbReference>
<dbReference type="GO" id="GO:0005525">
    <property type="term" value="F:GTP binding"/>
    <property type="evidence" value="ECO:0007669"/>
    <property type="project" value="UniProtKB-UniRule"/>
</dbReference>
<dbReference type="GO" id="GO:0005737">
    <property type="term" value="C:cytoplasm"/>
    <property type="evidence" value="ECO:0007669"/>
    <property type="project" value="UniProtKB-SubCell"/>
</dbReference>
<dbReference type="PANTHER" id="PTHR10229">
    <property type="entry name" value="GTP-BINDING PROTEIN HFLX"/>
    <property type="match status" value="1"/>
</dbReference>
<evidence type="ECO:0000256" key="2">
    <source>
        <dbReference type="ARBA" id="ARBA00022723"/>
    </source>
</evidence>
<evidence type="ECO:0000256" key="1">
    <source>
        <dbReference type="ARBA" id="ARBA00022490"/>
    </source>
</evidence>
<dbReference type="AlphaFoldDB" id="Q7X2Z1"/>